<evidence type="ECO:0000259" key="3">
    <source>
        <dbReference type="Pfam" id="PF01471"/>
    </source>
</evidence>
<dbReference type="InterPro" id="IPR010611">
    <property type="entry name" value="3D_dom"/>
</dbReference>
<keyword evidence="1 2" id="KW-0732">Signal</keyword>
<dbReference type="InterPro" id="IPR036365">
    <property type="entry name" value="PGBD-like_sf"/>
</dbReference>
<dbReference type="Proteomes" id="UP000192738">
    <property type="component" value="Unassembled WGS sequence"/>
</dbReference>
<dbReference type="PANTHER" id="PTHR39160">
    <property type="entry name" value="CELL WALL-BINDING PROTEIN YOCH"/>
    <property type="match status" value="1"/>
</dbReference>
<dbReference type="RefSeq" id="WP_084578132.1">
    <property type="nucleotide sequence ID" value="NZ_CP155572.1"/>
</dbReference>
<dbReference type="GO" id="GO:0004553">
    <property type="term" value="F:hydrolase activity, hydrolyzing O-glycosyl compounds"/>
    <property type="evidence" value="ECO:0007669"/>
    <property type="project" value="InterPro"/>
</dbReference>
<dbReference type="SUPFAM" id="SSF47090">
    <property type="entry name" value="PGBD-like"/>
    <property type="match status" value="1"/>
</dbReference>
<proteinExistence type="predicted"/>
<dbReference type="Gene3D" id="1.10.101.10">
    <property type="entry name" value="PGBD-like superfamily/PGBD"/>
    <property type="match status" value="1"/>
</dbReference>
<dbReference type="PANTHER" id="PTHR39160:SF4">
    <property type="entry name" value="RESUSCITATION-PROMOTING FACTOR RPFB"/>
    <property type="match status" value="1"/>
</dbReference>
<dbReference type="AlphaFoldDB" id="A0A1W2ER97"/>
<dbReference type="InterPro" id="IPR002477">
    <property type="entry name" value="Peptidoglycan-bd-like"/>
</dbReference>
<keyword evidence="6" id="KW-1185">Reference proteome</keyword>
<feature type="chain" id="PRO_5013094246" evidence="2">
    <location>
        <begin position="27"/>
        <end position="216"/>
    </location>
</feature>
<organism evidence="5 6">
    <name type="scientific">Sporomusa malonica</name>
    <dbReference type="NCBI Taxonomy" id="112901"/>
    <lineage>
        <taxon>Bacteria</taxon>
        <taxon>Bacillati</taxon>
        <taxon>Bacillota</taxon>
        <taxon>Negativicutes</taxon>
        <taxon>Selenomonadales</taxon>
        <taxon>Sporomusaceae</taxon>
        <taxon>Sporomusa</taxon>
    </lineage>
</organism>
<feature type="signal peptide" evidence="2">
    <location>
        <begin position="1"/>
        <end position="26"/>
    </location>
</feature>
<accession>A0A1W2ER97</accession>
<dbReference type="InterPro" id="IPR036366">
    <property type="entry name" value="PGBDSf"/>
</dbReference>
<dbReference type="STRING" id="112901.SAMN04488500_12840"/>
<dbReference type="CDD" id="cd22786">
    <property type="entry name" value="DPBB_YuiC-like"/>
    <property type="match status" value="1"/>
</dbReference>
<dbReference type="GO" id="GO:0019867">
    <property type="term" value="C:outer membrane"/>
    <property type="evidence" value="ECO:0007669"/>
    <property type="project" value="InterPro"/>
</dbReference>
<name>A0A1W2ER97_9FIRM</name>
<dbReference type="Pfam" id="PF06725">
    <property type="entry name" value="3D"/>
    <property type="match status" value="1"/>
</dbReference>
<dbReference type="OrthoDB" id="9798935at2"/>
<evidence type="ECO:0000256" key="1">
    <source>
        <dbReference type="ARBA" id="ARBA00022729"/>
    </source>
</evidence>
<evidence type="ECO:0000313" key="5">
    <source>
        <dbReference type="EMBL" id="SMD12239.1"/>
    </source>
</evidence>
<evidence type="ECO:0000259" key="4">
    <source>
        <dbReference type="Pfam" id="PF06725"/>
    </source>
</evidence>
<reference evidence="5 6" key="1">
    <citation type="submission" date="2017-04" db="EMBL/GenBank/DDBJ databases">
        <authorList>
            <person name="Afonso C.L."/>
            <person name="Miller P.J."/>
            <person name="Scott M.A."/>
            <person name="Spackman E."/>
            <person name="Goraichik I."/>
            <person name="Dimitrov K.M."/>
            <person name="Suarez D.L."/>
            <person name="Swayne D.E."/>
        </authorList>
    </citation>
    <scope>NUCLEOTIDE SEQUENCE [LARGE SCALE GENOMIC DNA]</scope>
    <source>
        <strain evidence="5 6">DSM 5090</strain>
    </source>
</reference>
<dbReference type="EMBL" id="FWXI01000028">
    <property type="protein sequence ID" value="SMD12239.1"/>
    <property type="molecule type" value="Genomic_DNA"/>
</dbReference>
<gene>
    <name evidence="5" type="ORF">SAMN04488500_12840</name>
</gene>
<dbReference type="Gene3D" id="2.40.40.10">
    <property type="entry name" value="RlpA-like domain"/>
    <property type="match status" value="1"/>
</dbReference>
<evidence type="ECO:0000256" key="2">
    <source>
        <dbReference type="SAM" id="SignalP"/>
    </source>
</evidence>
<feature type="domain" description="Peptidoglycan binding-like" evidence="3">
    <location>
        <begin position="61"/>
        <end position="113"/>
    </location>
</feature>
<evidence type="ECO:0000313" key="6">
    <source>
        <dbReference type="Proteomes" id="UP000192738"/>
    </source>
</evidence>
<feature type="domain" description="3D" evidence="4">
    <location>
        <begin position="157"/>
        <end position="215"/>
    </location>
</feature>
<dbReference type="GO" id="GO:0009254">
    <property type="term" value="P:peptidoglycan turnover"/>
    <property type="evidence" value="ECO:0007669"/>
    <property type="project" value="InterPro"/>
</dbReference>
<sequence>MQSKWSAWNIWIFIICLIMICTTAEAATSEKSTVSLSKTSGTVVKVSSDKKTPPKAVDTKLKRLQQLLADTGFYPGEMSGVLASSTKDAIVRAQRMFKLEQTGKYDQKLVDVLAREARIRPNKYRKKLSMQATAYTSQDPGCGNLTKREHLLRRGLVAVDPKVIPLGSRLYIEGYGYAIADDIGSAIKGTKIDLAYESRSEAFNFGRKMVTVFVLD</sequence>
<dbReference type="InterPro" id="IPR051933">
    <property type="entry name" value="Resuscitation_pf_RpfB"/>
</dbReference>
<dbReference type="SUPFAM" id="SSF50685">
    <property type="entry name" value="Barwin-like endoglucanases"/>
    <property type="match status" value="1"/>
</dbReference>
<dbReference type="Pfam" id="PF01471">
    <property type="entry name" value="PG_binding_1"/>
    <property type="match status" value="1"/>
</dbReference>
<dbReference type="InterPro" id="IPR036908">
    <property type="entry name" value="RlpA-like_sf"/>
</dbReference>
<protein>
    <submittedName>
        <fullName evidence="5">3D (Asp-Asp-Asp) domain-containing protein</fullName>
    </submittedName>
</protein>